<evidence type="ECO:0000313" key="3">
    <source>
        <dbReference type="Proteomes" id="UP001430848"/>
    </source>
</evidence>
<keyword evidence="1" id="KW-0812">Transmembrane</keyword>
<dbReference type="Proteomes" id="UP001430848">
    <property type="component" value="Unassembled WGS sequence"/>
</dbReference>
<feature type="transmembrane region" description="Helical" evidence="1">
    <location>
        <begin position="164"/>
        <end position="183"/>
    </location>
</feature>
<comment type="caution">
    <text evidence="2">The sequence shown here is derived from an EMBL/GenBank/DDBJ whole genome shotgun (WGS) entry which is preliminary data.</text>
</comment>
<evidence type="ECO:0000256" key="1">
    <source>
        <dbReference type="SAM" id="Phobius"/>
    </source>
</evidence>
<dbReference type="InterPro" id="IPR029675">
    <property type="entry name" value="PGAP4"/>
</dbReference>
<proteinExistence type="predicted"/>
<keyword evidence="3" id="KW-1185">Reference proteome</keyword>
<reference evidence="2 3" key="1">
    <citation type="submission" date="2024-02" db="EMBL/GenBank/DDBJ databases">
        <title>De novo assembly and annotation of 12 fungi associated with fruit tree decline syndrome in Ontario, Canada.</title>
        <authorList>
            <person name="Sulman M."/>
            <person name="Ellouze W."/>
            <person name="Ilyukhin E."/>
        </authorList>
    </citation>
    <scope>NUCLEOTIDE SEQUENCE [LARGE SCALE GENOMIC DNA]</scope>
    <source>
        <strain evidence="2 3">M169</strain>
    </source>
</reference>
<feature type="transmembrane region" description="Helical" evidence="1">
    <location>
        <begin position="15"/>
        <end position="36"/>
    </location>
</feature>
<name>A0ABR1P5F7_DIAER</name>
<gene>
    <name evidence="2" type="ORF">SLS63_007681</name>
</gene>
<keyword evidence="1" id="KW-0472">Membrane</keyword>
<evidence type="ECO:0000313" key="2">
    <source>
        <dbReference type="EMBL" id="KAK7726520.1"/>
    </source>
</evidence>
<sequence>MFDFGRLLGWNSEKWPRYLGFSTLLVIGELAFIFILRLRYLAVRESTPLIDIILICGVWTPSMIGLFFGSGPSCMFPRQHGVSLMSKHGCCGQGLVFPQQRVVEDMLPLYRNTNEAHAAVDTFVEDYANTSDELRWAVTPVLIQHVGGKNVPHYIPNASSLNELLVRFASLLSITIFTALWLATRFNANMRPSDKLIFGYFVLNHANLAASNDLFAQLWKEYALSDSRYLTSDPFMICVETITVV</sequence>
<organism evidence="2 3">
    <name type="scientific">Diaporthe eres</name>
    <name type="common">Phomopsis oblonga</name>
    <dbReference type="NCBI Taxonomy" id="83184"/>
    <lineage>
        <taxon>Eukaryota</taxon>
        <taxon>Fungi</taxon>
        <taxon>Dikarya</taxon>
        <taxon>Ascomycota</taxon>
        <taxon>Pezizomycotina</taxon>
        <taxon>Sordariomycetes</taxon>
        <taxon>Sordariomycetidae</taxon>
        <taxon>Diaporthales</taxon>
        <taxon>Diaporthaceae</taxon>
        <taxon>Diaporthe</taxon>
        <taxon>Diaporthe eres species complex</taxon>
    </lineage>
</organism>
<feature type="transmembrane region" description="Helical" evidence="1">
    <location>
        <begin position="48"/>
        <end position="68"/>
    </location>
</feature>
<keyword evidence="1" id="KW-1133">Transmembrane helix</keyword>
<protein>
    <submittedName>
        <fullName evidence="2">Uncharacterized protein</fullName>
    </submittedName>
</protein>
<dbReference type="PANTHER" id="PTHR31410:SF1">
    <property type="entry name" value="POST-GPI ATTACHMENT TO PROTEINS FACTOR 4"/>
    <property type="match status" value="1"/>
</dbReference>
<dbReference type="EMBL" id="JAKNSF020000043">
    <property type="protein sequence ID" value="KAK7726520.1"/>
    <property type="molecule type" value="Genomic_DNA"/>
</dbReference>
<accession>A0ABR1P5F7</accession>
<dbReference type="PANTHER" id="PTHR31410">
    <property type="entry name" value="TRANSMEMBRANE PROTEIN 246"/>
    <property type="match status" value="1"/>
</dbReference>